<feature type="transmembrane region" description="Helical" evidence="5">
    <location>
        <begin position="77"/>
        <end position="100"/>
    </location>
</feature>
<accession>A0A5K0U7H0</accession>
<comment type="subcellular location">
    <subcellularLocation>
        <location evidence="1">Membrane</location>
    </subcellularLocation>
</comment>
<dbReference type="Pfam" id="PF04116">
    <property type="entry name" value="FA_hydroxylase"/>
    <property type="match status" value="1"/>
</dbReference>
<dbReference type="EMBL" id="UPSH01000001">
    <property type="protein sequence ID" value="VBB17888.1"/>
    <property type="molecule type" value="Genomic_DNA"/>
</dbReference>
<feature type="transmembrane region" description="Helical" evidence="5">
    <location>
        <begin position="153"/>
        <end position="181"/>
    </location>
</feature>
<dbReference type="GO" id="GO:0005506">
    <property type="term" value="F:iron ion binding"/>
    <property type="evidence" value="ECO:0007669"/>
    <property type="project" value="InterPro"/>
</dbReference>
<reference evidence="7 8" key="1">
    <citation type="submission" date="2018-10" db="EMBL/GenBank/DDBJ databases">
        <authorList>
            <consortium name="IHU Genomes"/>
        </authorList>
    </citation>
    <scope>NUCLEOTIDE SEQUENCE [LARGE SCALE GENOMIC DNA]</scope>
    <source>
        <strain evidence="7 8">A1</strain>
    </source>
</reference>
<feature type="domain" description="Fatty acid hydroxylase" evidence="6">
    <location>
        <begin position="120"/>
        <end position="247"/>
    </location>
</feature>
<evidence type="ECO:0000256" key="5">
    <source>
        <dbReference type="SAM" id="Phobius"/>
    </source>
</evidence>
<dbReference type="InterPro" id="IPR050307">
    <property type="entry name" value="Sterol_Desaturase_Related"/>
</dbReference>
<gene>
    <name evidence="7" type="ORF">YASMINEVIRUS_351</name>
</gene>
<feature type="transmembrane region" description="Helical" evidence="5">
    <location>
        <begin position="6"/>
        <end position="27"/>
    </location>
</feature>
<evidence type="ECO:0000259" key="6">
    <source>
        <dbReference type="Pfam" id="PF04116"/>
    </source>
</evidence>
<evidence type="ECO:0000313" key="7">
    <source>
        <dbReference type="EMBL" id="VBB17888.1"/>
    </source>
</evidence>
<proteinExistence type="predicted"/>
<feature type="transmembrane region" description="Helical" evidence="5">
    <location>
        <begin position="112"/>
        <end position="132"/>
    </location>
</feature>
<evidence type="ECO:0000256" key="4">
    <source>
        <dbReference type="ARBA" id="ARBA00023136"/>
    </source>
</evidence>
<keyword evidence="8" id="KW-1185">Reference proteome</keyword>
<keyword evidence="4 5" id="KW-0472">Membrane</keyword>
<keyword evidence="2 5" id="KW-0812">Transmembrane</keyword>
<dbReference type="Proteomes" id="UP000594342">
    <property type="component" value="Unassembled WGS sequence"/>
</dbReference>
<dbReference type="GO" id="GO:0016020">
    <property type="term" value="C:membrane"/>
    <property type="evidence" value="ECO:0007669"/>
    <property type="project" value="UniProtKB-SubCell"/>
</dbReference>
<sequence length="261" mass="30175">MTPLVILTVYLGVAGFYSLLLAIFYLLDLNLPNETSTEFTTLKRSKDSALRHRFMTPFCTITLVKTQRIPKERVLEFWGGALMIAVVNGFVTIPVTMYVMLSYVEWVNQFNILREMCVFLLAGCATDVWFYVTHLIAHQGTLYKLFHKMHHKYTAPVAISALYAHPIDFAVSALVSLMYIFPLYPPHIYTLCVYMFVVAFFNAFSHSGYELFIGDDLVLTAQYHDDHHRLFNKNYGNVYIMDKLFGTMYDPPKETCIEKQH</sequence>
<dbReference type="GO" id="GO:0008610">
    <property type="term" value="P:lipid biosynthetic process"/>
    <property type="evidence" value="ECO:0007669"/>
    <property type="project" value="InterPro"/>
</dbReference>
<comment type="caution">
    <text evidence="7">The sequence shown here is derived from an EMBL/GenBank/DDBJ whole genome shotgun (WGS) entry which is preliminary data.</text>
</comment>
<keyword evidence="3 5" id="KW-1133">Transmembrane helix</keyword>
<evidence type="ECO:0000313" key="8">
    <source>
        <dbReference type="Proteomes" id="UP000594342"/>
    </source>
</evidence>
<name>A0A5K0U7H0_9VIRU</name>
<dbReference type="GO" id="GO:0016491">
    <property type="term" value="F:oxidoreductase activity"/>
    <property type="evidence" value="ECO:0007669"/>
    <property type="project" value="InterPro"/>
</dbReference>
<evidence type="ECO:0000256" key="2">
    <source>
        <dbReference type="ARBA" id="ARBA00022692"/>
    </source>
</evidence>
<evidence type="ECO:0000256" key="1">
    <source>
        <dbReference type="ARBA" id="ARBA00004370"/>
    </source>
</evidence>
<protein>
    <submittedName>
        <fullName evidence="7">AGAP002766-PA-like protein</fullName>
    </submittedName>
</protein>
<dbReference type="InterPro" id="IPR006694">
    <property type="entry name" value="Fatty_acid_hydroxylase"/>
</dbReference>
<dbReference type="PANTHER" id="PTHR11863">
    <property type="entry name" value="STEROL DESATURASE"/>
    <property type="match status" value="1"/>
</dbReference>
<organism evidence="7 8">
    <name type="scientific">Yasminevirus sp. GU-2018</name>
    <dbReference type="NCBI Taxonomy" id="2420051"/>
    <lineage>
        <taxon>Viruses</taxon>
        <taxon>Varidnaviria</taxon>
        <taxon>Bamfordvirae</taxon>
        <taxon>Nucleocytoviricota</taxon>
        <taxon>Megaviricetes</taxon>
        <taxon>Imitervirales</taxon>
        <taxon>Mimiviridae</taxon>
        <taxon>Klosneuvirinae</taxon>
        <taxon>Yasminevirus</taxon>
        <taxon>Yasminevirus saudimassiliense</taxon>
    </lineage>
</organism>
<feature type="transmembrane region" description="Helical" evidence="5">
    <location>
        <begin position="187"/>
        <end position="204"/>
    </location>
</feature>
<evidence type="ECO:0000256" key="3">
    <source>
        <dbReference type="ARBA" id="ARBA00022989"/>
    </source>
</evidence>